<organism evidence="2 3">
    <name type="scientific">Pendulispora brunnea</name>
    <dbReference type="NCBI Taxonomy" id="2905690"/>
    <lineage>
        <taxon>Bacteria</taxon>
        <taxon>Pseudomonadati</taxon>
        <taxon>Myxococcota</taxon>
        <taxon>Myxococcia</taxon>
        <taxon>Myxococcales</taxon>
        <taxon>Sorangiineae</taxon>
        <taxon>Pendulisporaceae</taxon>
        <taxon>Pendulispora</taxon>
    </lineage>
</organism>
<protein>
    <submittedName>
        <fullName evidence="2">Uncharacterized protein</fullName>
    </submittedName>
</protein>
<feature type="region of interest" description="Disordered" evidence="1">
    <location>
        <begin position="1"/>
        <end position="21"/>
    </location>
</feature>
<proteinExistence type="predicted"/>
<dbReference type="EMBL" id="CP089982">
    <property type="protein sequence ID" value="WXA99027.1"/>
    <property type="molecule type" value="Genomic_DNA"/>
</dbReference>
<evidence type="ECO:0000256" key="1">
    <source>
        <dbReference type="SAM" id="MobiDB-lite"/>
    </source>
</evidence>
<reference evidence="2 3" key="1">
    <citation type="submission" date="2021-12" db="EMBL/GenBank/DDBJ databases">
        <title>Discovery of the Pendulisporaceae a myxobacterial family with distinct sporulation behavior and unique specialized metabolism.</title>
        <authorList>
            <person name="Garcia R."/>
            <person name="Popoff A."/>
            <person name="Bader C.D."/>
            <person name="Loehr J."/>
            <person name="Walesch S."/>
            <person name="Walt C."/>
            <person name="Boldt J."/>
            <person name="Bunk B."/>
            <person name="Haeckl F.J.F.P.J."/>
            <person name="Gunesch A.P."/>
            <person name="Birkelbach J."/>
            <person name="Nuebel U."/>
            <person name="Pietschmann T."/>
            <person name="Bach T."/>
            <person name="Mueller R."/>
        </authorList>
    </citation>
    <scope>NUCLEOTIDE SEQUENCE [LARGE SCALE GENOMIC DNA]</scope>
    <source>
        <strain evidence="2 3">MSr12523</strain>
    </source>
</reference>
<keyword evidence="3" id="KW-1185">Reference proteome</keyword>
<dbReference type="Proteomes" id="UP001379533">
    <property type="component" value="Chromosome"/>
</dbReference>
<accession>A0ABZ2KK25</accession>
<name>A0ABZ2KK25_9BACT</name>
<feature type="compositionally biased region" description="Pro residues" evidence="1">
    <location>
        <begin position="1"/>
        <end position="13"/>
    </location>
</feature>
<evidence type="ECO:0000313" key="2">
    <source>
        <dbReference type="EMBL" id="WXA99027.1"/>
    </source>
</evidence>
<dbReference type="RefSeq" id="WP_394849657.1">
    <property type="nucleotide sequence ID" value="NZ_CP089982.1"/>
</dbReference>
<evidence type="ECO:0000313" key="3">
    <source>
        <dbReference type="Proteomes" id="UP001379533"/>
    </source>
</evidence>
<gene>
    <name evidence="2" type="ORF">LZC95_19670</name>
</gene>
<sequence length="110" mass="12365">MAPLTASPPPPTPRGRTFERRLRMREREHLRERTLSTAQGDTFQLAMSPWTRQGSASGCLVAAGRDGRIFAAFTLWEYWHGARRKLALIAGVPDWAVTQAVLEHLRARLG</sequence>